<reference evidence="1" key="1">
    <citation type="submission" date="2022-02" db="EMBL/GenBank/DDBJ databases">
        <title>Plant Genome Project.</title>
        <authorList>
            <person name="Zhang R.-G."/>
        </authorList>
    </citation>
    <scope>NUCLEOTIDE SEQUENCE</scope>
    <source>
        <strain evidence="1">AT1</strain>
    </source>
</reference>
<organism evidence="1 2">
    <name type="scientific">Rhododendron molle</name>
    <name type="common">Chinese azalea</name>
    <name type="synonym">Azalea mollis</name>
    <dbReference type="NCBI Taxonomy" id="49168"/>
    <lineage>
        <taxon>Eukaryota</taxon>
        <taxon>Viridiplantae</taxon>
        <taxon>Streptophyta</taxon>
        <taxon>Embryophyta</taxon>
        <taxon>Tracheophyta</taxon>
        <taxon>Spermatophyta</taxon>
        <taxon>Magnoliopsida</taxon>
        <taxon>eudicotyledons</taxon>
        <taxon>Gunneridae</taxon>
        <taxon>Pentapetalae</taxon>
        <taxon>asterids</taxon>
        <taxon>Ericales</taxon>
        <taxon>Ericaceae</taxon>
        <taxon>Ericoideae</taxon>
        <taxon>Rhodoreae</taxon>
        <taxon>Rhododendron</taxon>
    </lineage>
</organism>
<keyword evidence="2" id="KW-1185">Reference proteome</keyword>
<protein>
    <submittedName>
        <fullName evidence="1">Uncharacterized protein</fullName>
    </submittedName>
</protein>
<evidence type="ECO:0000313" key="2">
    <source>
        <dbReference type="Proteomes" id="UP001062846"/>
    </source>
</evidence>
<sequence>MSKQQQSKSVDKKLSLLNLNHGGVLSLSELREEFESFWLLETGDRARGGGAALRLHLREVQLRRKRVPRSGGVPFWFSGDNCQEGGRHRY</sequence>
<dbReference type="EMBL" id="CM046397">
    <property type="protein sequence ID" value="KAI8536224.1"/>
    <property type="molecule type" value="Genomic_DNA"/>
</dbReference>
<comment type="caution">
    <text evidence="1">The sequence shown here is derived from an EMBL/GenBank/DDBJ whole genome shotgun (WGS) entry which is preliminary data.</text>
</comment>
<proteinExistence type="predicted"/>
<evidence type="ECO:0000313" key="1">
    <source>
        <dbReference type="EMBL" id="KAI8536224.1"/>
    </source>
</evidence>
<dbReference type="Proteomes" id="UP001062846">
    <property type="component" value="Chromosome 10"/>
</dbReference>
<accession>A0ACC0M6M1</accession>
<name>A0ACC0M6M1_RHOML</name>
<gene>
    <name evidence="1" type="ORF">RHMOL_Rhmol10G0239600</name>
</gene>